<feature type="transmembrane region" description="Helical" evidence="8">
    <location>
        <begin position="403"/>
        <end position="422"/>
    </location>
</feature>
<comment type="caution">
    <text evidence="10">The sequence shown here is derived from an EMBL/GenBank/DDBJ whole genome shotgun (WGS) entry which is preliminary data.</text>
</comment>
<feature type="transmembrane region" description="Helical" evidence="8">
    <location>
        <begin position="676"/>
        <end position="693"/>
    </location>
</feature>
<dbReference type="InterPro" id="IPR000731">
    <property type="entry name" value="SSD"/>
</dbReference>
<dbReference type="Proteomes" id="UP000318336">
    <property type="component" value="Unassembled WGS sequence"/>
</dbReference>
<dbReference type="SUPFAM" id="SSF82866">
    <property type="entry name" value="Multidrug efflux transporter AcrB transmembrane domain"/>
    <property type="match status" value="2"/>
</dbReference>
<evidence type="ECO:0000256" key="4">
    <source>
        <dbReference type="ARBA" id="ARBA00022692"/>
    </source>
</evidence>
<organism evidence="10 11">
    <name type="scientific">Barrientosiimonas humi</name>
    <dbReference type="NCBI Taxonomy" id="999931"/>
    <lineage>
        <taxon>Bacteria</taxon>
        <taxon>Bacillati</taxon>
        <taxon>Actinomycetota</taxon>
        <taxon>Actinomycetes</taxon>
        <taxon>Micrococcales</taxon>
        <taxon>Dermacoccaceae</taxon>
        <taxon>Barrientosiimonas</taxon>
    </lineage>
</organism>
<dbReference type="AlphaFoldDB" id="A0A542XCK8"/>
<comment type="similarity">
    <text evidence="2">Belongs to the resistance-nodulation-cell division (RND) (TC 2.A.6) family. MmpL subfamily.</text>
</comment>
<feature type="domain" description="SSD" evidence="9">
    <location>
        <begin position="217"/>
        <end position="366"/>
    </location>
</feature>
<keyword evidence="11" id="KW-1185">Reference proteome</keyword>
<name>A0A542XCK8_9MICO</name>
<keyword evidence="6 8" id="KW-0472">Membrane</keyword>
<keyword evidence="3" id="KW-1003">Cell membrane</keyword>
<evidence type="ECO:0000313" key="11">
    <source>
        <dbReference type="Proteomes" id="UP000318336"/>
    </source>
</evidence>
<evidence type="ECO:0000256" key="6">
    <source>
        <dbReference type="ARBA" id="ARBA00023136"/>
    </source>
</evidence>
<feature type="transmembrane region" description="Helical" evidence="8">
    <location>
        <begin position="341"/>
        <end position="367"/>
    </location>
</feature>
<evidence type="ECO:0000259" key="9">
    <source>
        <dbReference type="PROSITE" id="PS50156"/>
    </source>
</evidence>
<evidence type="ECO:0000256" key="8">
    <source>
        <dbReference type="SAM" id="Phobius"/>
    </source>
</evidence>
<dbReference type="GO" id="GO:0005886">
    <property type="term" value="C:plasma membrane"/>
    <property type="evidence" value="ECO:0007669"/>
    <property type="project" value="UniProtKB-SubCell"/>
</dbReference>
<feature type="transmembrane region" description="Helical" evidence="8">
    <location>
        <begin position="217"/>
        <end position="237"/>
    </location>
</feature>
<feature type="transmembrane region" description="Helical" evidence="8">
    <location>
        <begin position="625"/>
        <end position="644"/>
    </location>
</feature>
<dbReference type="PANTHER" id="PTHR33406:SF11">
    <property type="entry name" value="MEMBRANE PROTEIN SCO6666-RELATED"/>
    <property type="match status" value="1"/>
</dbReference>
<feature type="region of interest" description="Disordered" evidence="7">
    <location>
        <begin position="755"/>
        <end position="774"/>
    </location>
</feature>
<dbReference type="InterPro" id="IPR050545">
    <property type="entry name" value="Mycobact_MmpL"/>
</dbReference>
<evidence type="ECO:0000256" key="5">
    <source>
        <dbReference type="ARBA" id="ARBA00022989"/>
    </source>
</evidence>
<feature type="transmembrane region" description="Helical" evidence="8">
    <location>
        <begin position="309"/>
        <end position="335"/>
    </location>
</feature>
<feature type="compositionally biased region" description="Basic and acidic residues" evidence="7">
    <location>
        <begin position="762"/>
        <end position="774"/>
    </location>
</feature>
<accession>A0A542XCK8</accession>
<feature type="transmembrane region" description="Helical" evidence="8">
    <location>
        <begin position="244"/>
        <end position="262"/>
    </location>
</feature>
<sequence>MATMLYRLGRTAYRRWPLVLVGWLVALLAVGGFAATQSKPMTNEFTIPGIPSLQAAETQQELFPGSKSADEQVDGQVVVQAPAGSTLAEQPYKGQVDRLVTELRGTPQLAPGAQEQIVSPVVAGPAQRQQMVSAATKQGVPQAVAEQNAQTLSPLSQDRRTGAITFSFDTDDPMSVEPATQAYVERAVERADADGLTVAAGGRGMEKPIKPGATSEMIGVGIALIVLVLTFGSLVAAGLPILTAITGVGLGLLGITAATAFFELADTTITLASMIGLAVGIDYALFILSRYRTELRHTDDRAHAMGRALGTAGSAVVFAGLTVVIALSGLSLLGISMLTSMGLAAAATVVIAVLVALTLLPAIMGLLKHRAFAGRIRRDPAASDSDHHSVNGSVRLGRTIRRAPWLAALLVVVGLGALALPAQNMYLGLPSDATAEVGTSARTSADLVADGFGAGRNAPMVAVVDARERSDDPQSRAMSFNAVAQWAANDPGVANAQVVQVNESSDGGIVLITPKTGPADQATDDLLQRLRDGQGTIERSSGTDIGITGMTAIQADISEKLNDALPAYLAIVVGLALLLLVVVFRSILVPLLATGGFLLSVLATLGVTVKIVQDGLFGIFDPQPIMSFMPTILIGIVFGLAMDYQVFLTTRMREAYVHGMDARDAVIDGFRHSGRVVTAAALIMISVFAAFAFQDNALISSIGVALATAVFLDAFLVRMVLLPSLLLMLGDKAWWMPRWLDRILPSVDVEGEALTKSPPRHLAAEDRDGEPSQV</sequence>
<reference evidence="10 11" key="1">
    <citation type="submission" date="2019-06" db="EMBL/GenBank/DDBJ databases">
        <title>Sequencing the genomes of 1000 actinobacteria strains.</title>
        <authorList>
            <person name="Klenk H.-P."/>
        </authorList>
    </citation>
    <scope>NUCLEOTIDE SEQUENCE [LARGE SCALE GENOMIC DNA]</scope>
    <source>
        <strain evidence="10 11">DSM 24617</strain>
    </source>
</reference>
<dbReference type="PROSITE" id="PS50156">
    <property type="entry name" value="SSD"/>
    <property type="match status" value="1"/>
</dbReference>
<dbReference type="OrthoDB" id="7051771at2"/>
<comment type="subcellular location">
    <subcellularLocation>
        <location evidence="1">Cell membrane</location>
        <topology evidence="1">Multi-pass membrane protein</topology>
    </subcellularLocation>
</comment>
<protein>
    <submittedName>
        <fullName evidence="10">RND superfamily putative drug exporter</fullName>
    </submittedName>
</protein>
<proteinExistence type="inferred from homology"/>
<keyword evidence="4 8" id="KW-0812">Transmembrane</keyword>
<evidence type="ECO:0000256" key="7">
    <source>
        <dbReference type="SAM" id="MobiDB-lite"/>
    </source>
</evidence>
<feature type="transmembrane region" description="Helical" evidence="8">
    <location>
        <begin position="591"/>
        <end position="613"/>
    </location>
</feature>
<dbReference type="EMBL" id="VFOK01000001">
    <property type="protein sequence ID" value="TQL33602.1"/>
    <property type="molecule type" value="Genomic_DNA"/>
</dbReference>
<dbReference type="InterPro" id="IPR004869">
    <property type="entry name" value="MMPL_dom"/>
</dbReference>
<feature type="transmembrane region" description="Helical" evidence="8">
    <location>
        <begin position="699"/>
        <end position="729"/>
    </location>
</feature>
<evidence type="ECO:0000256" key="2">
    <source>
        <dbReference type="ARBA" id="ARBA00010157"/>
    </source>
</evidence>
<feature type="transmembrane region" description="Helical" evidence="8">
    <location>
        <begin position="268"/>
        <end position="288"/>
    </location>
</feature>
<evidence type="ECO:0000313" key="10">
    <source>
        <dbReference type="EMBL" id="TQL33602.1"/>
    </source>
</evidence>
<feature type="transmembrane region" description="Helical" evidence="8">
    <location>
        <begin position="565"/>
        <end position="584"/>
    </location>
</feature>
<keyword evidence="5 8" id="KW-1133">Transmembrane helix</keyword>
<evidence type="ECO:0000256" key="3">
    <source>
        <dbReference type="ARBA" id="ARBA00022475"/>
    </source>
</evidence>
<dbReference type="Pfam" id="PF03176">
    <property type="entry name" value="MMPL"/>
    <property type="match status" value="2"/>
</dbReference>
<dbReference type="Gene3D" id="1.20.1640.10">
    <property type="entry name" value="Multidrug efflux transporter AcrB transmembrane domain"/>
    <property type="match status" value="2"/>
</dbReference>
<evidence type="ECO:0000256" key="1">
    <source>
        <dbReference type="ARBA" id="ARBA00004651"/>
    </source>
</evidence>
<dbReference type="PANTHER" id="PTHR33406">
    <property type="entry name" value="MEMBRANE PROTEIN MJ1562-RELATED"/>
    <property type="match status" value="1"/>
</dbReference>
<gene>
    <name evidence="10" type="ORF">FB554_1752</name>
</gene>